<dbReference type="InterPro" id="IPR025315">
    <property type="entry name" value="DUF4220"/>
</dbReference>
<dbReference type="Pfam" id="PF13968">
    <property type="entry name" value="DUF4220"/>
    <property type="match status" value="1"/>
</dbReference>
<proteinExistence type="predicted"/>
<feature type="transmembrane region" description="Helical" evidence="1">
    <location>
        <begin position="43"/>
        <end position="64"/>
    </location>
</feature>
<dbReference type="Gramene" id="TVU00477">
    <property type="protein sequence ID" value="TVU00477"/>
    <property type="gene ID" value="EJB05_54091"/>
</dbReference>
<organism evidence="3 4">
    <name type="scientific">Eragrostis curvula</name>
    <name type="common">weeping love grass</name>
    <dbReference type="NCBI Taxonomy" id="38414"/>
    <lineage>
        <taxon>Eukaryota</taxon>
        <taxon>Viridiplantae</taxon>
        <taxon>Streptophyta</taxon>
        <taxon>Embryophyta</taxon>
        <taxon>Tracheophyta</taxon>
        <taxon>Spermatophyta</taxon>
        <taxon>Magnoliopsida</taxon>
        <taxon>Liliopsida</taxon>
        <taxon>Poales</taxon>
        <taxon>Poaceae</taxon>
        <taxon>PACMAD clade</taxon>
        <taxon>Chloridoideae</taxon>
        <taxon>Eragrostideae</taxon>
        <taxon>Eragrostidinae</taxon>
        <taxon>Eragrostis</taxon>
    </lineage>
</organism>
<protein>
    <recommendedName>
        <fullName evidence="2">DUF4220 domain-containing protein</fullName>
    </recommendedName>
</protein>
<dbReference type="Proteomes" id="UP000324897">
    <property type="component" value="Unassembled WGS sequence"/>
</dbReference>
<dbReference type="Pfam" id="PF04578">
    <property type="entry name" value="DUF594"/>
    <property type="match status" value="1"/>
</dbReference>
<gene>
    <name evidence="3" type="ORF">EJB05_54091</name>
</gene>
<dbReference type="AlphaFoldDB" id="A0A5J9SNH1"/>
<dbReference type="EMBL" id="RWGY01000582">
    <property type="protein sequence ID" value="TVU00477.1"/>
    <property type="molecule type" value="Genomic_DNA"/>
</dbReference>
<feature type="non-terminal residue" evidence="3">
    <location>
        <position position="1"/>
    </location>
</feature>
<feature type="transmembrane region" description="Helical" evidence="1">
    <location>
        <begin position="436"/>
        <end position="456"/>
    </location>
</feature>
<name>A0A5J9SNH1_9POAL</name>
<keyword evidence="1" id="KW-0472">Membrane</keyword>
<evidence type="ECO:0000313" key="4">
    <source>
        <dbReference type="Proteomes" id="UP000324897"/>
    </source>
</evidence>
<feature type="transmembrane region" description="Helical" evidence="1">
    <location>
        <begin position="387"/>
        <end position="407"/>
    </location>
</feature>
<reference evidence="3 4" key="1">
    <citation type="journal article" date="2019" name="Sci. Rep.">
        <title>A high-quality genome of Eragrostis curvula grass provides insights into Poaceae evolution and supports new strategies to enhance forage quality.</title>
        <authorList>
            <person name="Carballo J."/>
            <person name="Santos B.A.C.M."/>
            <person name="Zappacosta D."/>
            <person name="Garbus I."/>
            <person name="Selva J.P."/>
            <person name="Gallo C.A."/>
            <person name="Diaz A."/>
            <person name="Albertini E."/>
            <person name="Caccamo M."/>
            <person name="Echenique V."/>
        </authorList>
    </citation>
    <scope>NUCLEOTIDE SEQUENCE [LARGE SCALE GENOMIC DNA]</scope>
    <source>
        <strain evidence="4">cv. Victoria</strain>
        <tissue evidence="3">Leaf</tissue>
    </source>
</reference>
<sequence>MEYYANSTRNYNLSAVCDPSQSHSIFQNLTKSYNQQLNDTSSLSASLIMFVLTALFFALNLFSGLSDVSAILNPKIRVGLTSALSLFLPVMSYLFSEAKNSGGGAENPDSMAELPLRARFILFWMLLVELLRKKVEEIHMYGYSGTLERAGRVVWLGSLVFTSLQGTGRKSMMGMLWLLCAVKLVQRVCFTEFGKRSLAFGKNARLITSYMAQVLVLAENDGDHLIRADELLKRCKYAVMEEENLVVEAVPGGYRLLKGDDAGGGGAATVGKIWELAETDRVLASLDEDKRLRRLCLSFSLFKLLRRRLERLLPAMTAAETRSYRQIIFRGLLHDKDNNTVTEDEALFQVTHDELNFLSEYYHSVVPVVLASPFFLLANYFLLPVLVFALCLVVIVLCNNGSLPFAFKSIKDNNYFTFFGAAQMTRCMRQVFKNPVVFFCTVDFSITSLLFLMFMYEEVWEFFVFLLSDWFLVSLLCKYATKPLWWRNSRRTLFSWSIRCILSLRNLLHRPGISFHQFCVLKFYGLTIPAHLPLKLPILLPAATPVPKLVKHSITDYFTKLYDRDGNATNNATHLNNGRSALAGSGHTDLVPFCDSDSVAEVILTWHIATSLLEVEHGGQPAGQSNNVLQVATSLSKYCAYLVAFHPELLPGNQDSAKRVFKATKKELYGLLGFWGYYFSSSRRFRYRKINASSRSVEEAAAVATTATTVVKGATLGRILASKAAAAHSAEGVWKVLADLWVELLVYIAPSSDEECVEGHRNALAKGGEFITVLWAMATHAGISRPADGLAVPVEEIQGTMQGVSV</sequence>
<evidence type="ECO:0000313" key="3">
    <source>
        <dbReference type="EMBL" id="TVU00477.1"/>
    </source>
</evidence>
<keyword evidence="4" id="KW-1185">Reference proteome</keyword>
<feature type="domain" description="DUF4220" evidence="2">
    <location>
        <begin position="147"/>
        <end position="500"/>
    </location>
</feature>
<dbReference type="OrthoDB" id="666337at2759"/>
<keyword evidence="1" id="KW-1133">Transmembrane helix</keyword>
<comment type="caution">
    <text evidence="3">The sequence shown here is derived from an EMBL/GenBank/DDBJ whole genome shotgun (WGS) entry which is preliminary data.</text>
</comment>
<keyword evidence="1" id="KW-0812">Transmembrane</keyword>
<evidence type="ECO:0000259" key="2">
    <source>
        <dbReference type="Pfam" id="PF13968"/>
    </source>
</evidence>
<dbReference type="InterPro" id="IPR007658">
    <property type="entry name" value="DUF594"/>
</dbReference>
<dbReference type="PANTHER" id="PTHR31325">
    <property type="entry name" value="OS01G0798800 PROTEIN-RELATED"/>
    <property type="match status" value="1"/>
</dbReference>
<accession>A0A5J9SNH1</accession>
<evidence type="ECO:0000256" key="1">
    <source>
        <dbReference type="SAM" id="Phobius"/>
    </source>
</evidence>